<accession>A0A5C4JPF9</accession>
<proteinExistence type="predicted"/>
<dbReference type="Proteomes" id="UP000307874">
    <property type="component" value="Unassembled WGS sequence"/>
</dbReference>
<dbReference type="RefSeq" id="WP_138749192.1">
    <property type="nucleotide sequence ID" value="NZ_VCLB01000007.1"/>
</dbReference>
<name>A0A5C4JPF9_9HYPH</name>
<dbReference type="AlphaFoldDB" id="A0A5C4JPF9"/>
<dbReference type="InterPro" id="IPR015797">
    <property type="entry name" value="NUDIX_hydrolase-like_dom_sf"/>
</dbReference>
<dbReference type="GO" id="GO:0016787">
    <property type="term" value="F:hydrolase activity"/>
    <property type="evidence" value="ECO:0007669"/>
    <property type="project" value="UniProtKB-KW"/>
</dbReference>
<evidence type="ECO:0000313" key="2">
    <source>
        <dbReference type="Proteomes" id="UP000307874"/>
    </source>
</evidence>
<protein>
    <submittedName>
        <fullName evidence="1">NUDIX hydrolase</fullName>
    </submittedName>
</protein>
<keyword evidence="2" id="KW-1185">Reference proteome</keyword>
<organism evidence="1 2">
    <name type="scientific">Martelella lutilitoris</name>
    <dbReference type="NCBI Taxonomy" id="2583532"/>
    <lineage>
        <taxon>Bacteria</taxon>
        <taxon>Pseudomonadati</taxon>
        <taxon>Pseudomonadota</taxon>
        <taxon>Alphaproteobacteria</taxon>
        <taxon>Hyphomicrobiales</taxon>
        <taxon>Aurantimonadaceae</taxon>
        <taxon>Martelella</taxon>
    </lineage>
</organism>
<keyword evidence="1" id="KW-0378">Hydrolase</keyword>
<dbReference type="EMBL" id="VCLB01000007">
    <property type="protein sequence ID" value="TNB47365.1"/>
    <property type="molecule type" value="Genomic_DNA"/>
</dbReference>
<dbReference type="OrthoDB" id="9806849at2"/>
<comment type="caution">
    <text evidence="1">The sequence shown here is derived from an EMBL/GenBank/DDBJ whole genome shotgun (WGS) entry which is preliminary data.</text>
</comment>
<reference evidence="1 2" key="1">
    <citation type="submission" date="2019-06" db="EMBL/GenBank/DDBJ databases">
        <title>Martelella lutilitoris sp. nov., isolated from a tidal mudflat.</title>
        <authorList>
            <person name="Kim Y.-J."/>
        </authorList>
    </citation>
    <scope>NUCLEOTIDE SEQUENCE [LARGE SCALE GENOMIC DNA]</scope>
    <source>
        <strain evidence="1 2">GH2-6</strain>
    </source>
</reference>
<sequence>MPVSLLTAPQDWPPENEAFPIREIDIRVTEEDPVGLQRFDAEVAANWEREKAANPHLFNGRLVALNQVKLCDGAVRAKGQLVPYAYHLWWRRQAEKPPTFHSFGMPVIQSADGAIIAIRMSSITANAGKVYCASGSLEQDDIVDGRIDLDANMAREVAEETGLDLTEMDAEPDYFCAWCGQIVMFYRFFRSPLETAGLLERVREHMRVDSEGEIDAVLAITSDNRDDFDYAHSMPPVLDRVFGRRG</sequence>
<evidence type="ECO:0000313" key="1">
    <source>
        <dbReference type="EMBL" id="TNB47365.1"/>
    </source>
</evidence>
<gene>
    <name evidence="1" type="ORF">FF124_14490</name>
</gene>
<dbReference type="SUPFAM" id="SSF55811">
    <property type="entry name" value="Nudix"/>
    <property type="match status" value="1"/>
</dbReference>